<dbReference type="KEGG" id="bvo:Pan97_03720"/>
<feature type="transmembrane region" description="Helical" evidence="1">
    <location>
        <begin position="179"/>
        <end position="199"/>
    </location>
</feature>
<feature type="transmembrane region" description="Helical" evidence="1">
    <location>
        <begin position="237"/>
        <end position="263"/>
    </location>
</feature>
<keyword evidence="3" id="KW-1185">Reference proteome</keyword>
<feature type="transmembrane region" description="Helical" evidence="1">
    <location>
        <begin position="84"/>
        <end position="103"/>
    </location>
</feature>
<feature type="transmembrane region" description="Helical" evidence="1">
    <location>
        <begin position="32"/>
        <end position="54"/>
    </location>
</feature>
<dbReference type="OrthoDB" id="301305at2"/>
<feature type="transmembrane region" description="Helical" evidence="1">
    <location>
        <begin position="147"/>
        <end position="167"/>
    </location>
</feature>
<feature type="transmembrane region" description="Helical" evidence="1">
    <location>
        <begin position="205"/>
        <end position="230"/>
    </location>
</feature>
<proteinExistence type="predicted"/>
<keyword evidence="1" id="KW-1133">Transmembrane helix</keyword>
<evidence type="ECO:0000256" key="1">
    <source>
        <dbReference type="SAM" id="Phobius"/>
    </source>
</evidence>
<accession>A0A518C2E4</accession>
<dbReference type="EMBL" id="CP036289">
    <property type="protein sequence ID" value="QDU73401.1"/>
    <property type="molecule type" value="Genomic_DNA"/>
</dbReference>
<dbReference type="Proteomes" id="UP000318626">
    <property type="component" value="Chromosome"/>
</dbReference>
<evidence type="ECO:0000313" key="3">
    <source>
        <dbReference type="Proteomes" id="UP000318626"/>
    </source>
</evidence>
<reference evidence="3" key="1">
    <citation type="submission" date="2019-02" db="EMBL/GenBank/DDBJ databases">
        <title>Deep-cultivation of Planctomycetes and their phenomic and genomic characterization uncovers novel biology.</title>
        <authorList>
            <person name="Wiegand S."/>
            <person name="Jogler M."/>
            <person name="Boedeker C."/>
            <person name="Pinto D."/>
            <person name="Vollmers J."/>
            <person name="Rivas-Marin E."/>
            <person name="Kohn T."/>
            <person name="Peeters S.H."/>
            <person name="Heuer A."/>
            <person name="Rast P."/>
            <person name="Oberbeckmann S."/>
            <person name="Bunk B."/>
            <person name="Jeske O."/>
            <person name="Meyerdierks A."/>
            <person name="Storesund J.E."/>
            <person name="Kallscheuer N."/>
            <person name="Luecker S."/>
            <person name="Lage O.M."/>
            <person name="Pohl T."/>
            <person name="Merkel B.J."/>
            <person name="Hornburger P."/>
            <person name="Mueller R.-W."/>
            <person name="Bruemmer F."/>
            <person name="Labrenz M."/>
            <person name="Spormann A.M."/>
            <person name="Op den Camp H."/>
            <person name="Overmann J."/>
            <person name="Amann R."/>
            <person name="Jetten M.S.M."/>
            <person name="Mascher T."/>
            <person name="Medema M.H."/>
            <person name="Devos D.P."/>
            <person name="Kaster A.-K."/>
            <person name="Ovreas L."/>
            <person name="Rohde M."/>
            <person name="Galperin M.Y."/>
            <person name="Jogler C."/>
        </authorList>
    </citation>
    <scope>NUCLEOTIDE SEQUENCE [LARGE SCALE GENOMIC DNA]</scope>
    <source>
        <strain evidence="3">Pan97</strain>
    </source>
</reference>
<evidence type="ECO:0008006" key="4">
    <source>
        <dbReference type="Google" id="ProtNLM"/>
    </source>
</evidence>
<keyword evidence="1" id="KW-0472">Membrane</keyword>
<feature type="transmembrane region" description="Helical" evidence="1">
    <location>
        <begin position="110"/>
        <end position="135"/>
    </location>
</feature>
<protein>
    <recommendedName>
        <fullName evidence="4">Transmembrane protein</fullName>
    </recommendedName>
</protein>
<gene>
    <name evidence="2" type="ORF">Pan97_03720</name>
</gene>
<evidence type="ECO:0000313" key="2">
    <source>
        <dbReference type="EMBL" id="QDU73401.1"/>
    </source>
</evidence>
<sequence length="304" mass="33493">MEADQDEALSSTAFPADDAASTDPYDLEATKWLVPAALVLFAMLLLEIVVLLAWRTPGEEHGIFIRFGQAGIAGFYLACGWAKWWVRWLVAFGAVVAFSITMIQQIDPVAYVMFGVLIMLSAGFTYLVRMIVAVIRGESSSSQRFTIFGLMLVTGIAAVCAVAMSNLPEFQEPARGASIVIMMACFGLCLITQCSPLWTTSQRQAIPFVASAVSLALLMPFAICLVFYLIQDQMPPIWNVVSACWLMAFTTWVTLYPLVFVFYGMGGSLVDPSWKLKPRYERPHRPARIEAEVDVLMSDPGDGN</sequence>
<dbReference type="AlphaFoldDB" id="A0A518C2E4"/>
<name>A0A518C2E4_9BACT</name>
<organism evidence="2 3">
    <name type="scientific">Bremerella volcania</name>
    <dbReference type="NCBI Taxonomy" id="2527984"/>
    <lineage>
        <taxon>Bacteria</taxon>
        <taxon>Pseudomonadati</taxon>
        <taxon>Planctomycetota</taxon>
        <taxon>Planctomycetia</taxon>
        <taxon>Pirellulales</taxon>
        <taxon>Pirellulaceae</taxon>
        <taxon>Bremerella</taxon>
    </lineage>
</organism>
<dbReference type="RefSeq" id="WP_144970201.1">
    <property type="nucleotide sequence ID" value="NZ_CP036289.1"/>
</dbReference>
<keyword evidence="1" id="KW-0812">Transmembrane</keyword>